<evidence type="ECO:0000313" key="9">
    <source>
        <dbReference type="EMBL" id="AWV90121.1"/>
    </source>
</evidence>
<dbReference type="HAMAP" id="MF_00332">
    <property type="entry name" value="DnaK"/>
    <property type="match status" value="1"/>
</dbReference>
<evidence type="ECO:0000256" key="5">
    <source>
        <dbReference type="ARBA" id="ARBA00023016"/>
    </source>
</evidence>
<keyword evidence="10" id="KW-1185">Reference proteome</keyword>
<evidence type="ECO:0000256" key="8">
    <source>
        <dbReference type="RuleBase" id="RU003322"/>
    </source>
</evidence>
<dbReference type="SUPFAM" id="SSF100934">
    <property type="entry name" value="Heat shock protein 70kD (HSP70), C-terminal subdomain"/>
    <property type="match status" value="1"/>
</dbReference>
<comment type="induction">
    <text evidence="7">By stress conditions e.g. heat shock.</text>
</comment>
<dbReference type="FunFam" id="3.30.420.40:FF:000004">
    <property type="entry name" value="Molecular chaperone DnaK"/>
    <property type="match status" value="1"/>
</dbReference>
<dbReference type="SUPFAM" id="SSF53067">
    <property type="entry name" value="Actin-like ATPase domain"/>
    <property type="match status" value="2"/>
</dbReference>
<evidence type="ECO:0000256" key="2">
    <source>
        <dbReference type="ARBA" id="ARBA00022553"/>
    </source>
</evidence>
<dbReference type="InterPro" id="IPR013126">
    <property type="entry name" value="Hsp_70_fam"/>
</dbReference>
<dbReference type="InterPro" id="IPR018181">
    <property type="entry name" value="Heat_shock_70_CS"/>
</dbReference>
<dbReference type="Gene3D" id="3.90.640.10">
    <property type="entry name" value="Actin, Chain A, domain 4"/>
    <property type="match status" value="1"/>
</dbReference>
<dbReference type="EMBL" id="CP030032">
    <property type="protein sequence ID" value="AWV90121.1"/>
    <property type="molecule type" value="Genomic_DNA"/>
</dbReference>
<dbReference type="FunFam" id="2.60.34.10:FF:000014">
    <property type="entry name" value="Chaperone protein DnaK HSP70"/>
    <property type="match status" value="1"/>
</dbReference>
<dbReference type="InterPro" id="IPR043129">
    <property type="entry name" value="ATPase_NBD"/>
</dbReference>
<keyword evidence="5 7" id="KW-0346">Stress response</keyword>
<dbReference type="NCBIfam" id="TIGR02350">
    <property type="entry name" value="prok_dnaK"/>
    <property type="match status" value="1"/>
</dbReference>
<keyword evidence="4 7" id="KW-0067">ATP-binding</keyword>
<dbReference type="Gene3D" id="1.20.1270.10">
    <property type="match status" value="1"/>
</dbReference>
<dbReference type="Gene3D" id="2.60.34.10">
    <property type="entry name" value="Substrate Binding Domain Of DNAk, Chain A, domain 1"/>
    <property type="match status" value="1"/>
</dbReference>
<comment type="similarity">
    <text evidence="1 7 8">Belongs to the heat shock protein 70 family.</text>
</comment>
<keyword evidence="2 7" id="KW-0597">Phosphoprotein</keyword>
<dbReference type="GO" id="GO:0140662">
    <property type="term" value="F:ATP-dependent protein folding chaperone"/>
    <property type="evidence" value="ECO:0007669"/>
    <property type="project" value="InterPro"/>
</dbReference>
<dbReference type="PRINTS" id="PR00301">
    <property type="entry name" value="HEATSHOCK70"/>
</dbReference>
<accession>A0A2Z4FMC7</accession>
<dbReference type="RefSeq" id="WP_111335323.1">
    <property type="nucleotide sequence ID" value="NZ_CP030032.1"/>
</dbReference>
<dbReference type="AlphaFoldDB" id="A0A2Z4FMC7"/>
<dbReference type="CDD" id="cd10234">
    <property type="entry name" value="ASKHA_NBD_HSP70_DnaK-like"/>
    <property type="match status" value="1"/>
</dbReference>
<evidence type="ECO:0000256" key="7">
    <source>
        <dbReference type="HAMAP-Rule" id="MF_00332"/>
    </source>
</evidence>
<evidence type="ECO:0000313" key="10">
    <source>
        <dbReference type="Proteomes" id="UP000249799"/>
    </source>
</evidence>
<dbReference type="FunFam" id="3.90.640.10:FF:000003">
    <property type="entry name" value="Molecular chaperone DnaK"/>
    <property type="match status" value="1"/>
</dbReference>
<keyword evidence="3 7" id="KW-0547">Nucleotide-binding</keyword>
<name>A0A2Z4FMC7_9DELT</name>
<protein>
    <recommendedName>
        <fullName evidence="7">Chaperone protein DnaK</fullName>
    </recommendedName>
    <alternativeName>
        <fullName evidence="7">HSP70</fullName>
    </alternativeName>
    <alternativeName>
        <fullName evidence="7">Heat shock 70 kDa protein</fullName>
    </alternativeName>
    <alternativeName>
        <fullName evidence="7">Heat shock protein 70</fullName>
    </alternativeName>
</protein>
<comment type="function">
    <text evidence="7">Acts as a chaperone.</text>
</comment>
<dbReference type="PROSITE" id="PS00329">
    <property type="entry name" value="HSP70_2"/>
    <property type="match status" value="1"/>
</dbReference>
<dbReference type="PROSITE" id="PS00297">
    <property type="entry name" value="HSP70_1"/>
    <property type="match status" value="1"/>
</dbReference>
<feature type="modified residue" description="Phosphothreonine; by autocatalysis" evidence="7">
    <location>
        <position position="201"/>
    </location>
</feature>
<organism evidence="9 10">
    <name type="scientific">Bradymonas sediminis</name>
    <dbReference type="NCBI Taxonomy" id="1548548"/>
    <lineage>
        <taxon>Bacteria</taxon>
        <taxon>Deltaproteobacteria</taxon>
        <taxon>Bradymonadales</taxon>
        <taxon>Bradymonadaceae</taxon>
        <taxon>Bradymonas</taxon>
    </lineage>
</organism>
<dbReference type="NCBIfam" id="NF001413">
    <property type="entry name" value="PRK00290.1"/>
    <property type="match status" value="1"/>
</dbReference>
<dbReference type="InterPro" id="IPR012725">
    <property type="entry name" value="Chaperone_DnaK"/>
</dbReference>
<dbReference type="GO" id="GO:0051082">
    <property type="term" value="F:unfolded protein binding"/>
    <property type="evidence" value="ECO:0007669"/>
    <property type="project" value="InterPro"/>
</dbReference>
<dbReference type="PANTHER" id="PTHR19375">
    <property type="entry name" value="HEAT SHOCK PROTEIN 70KDA"/>
    <property type="match status" value="1"/>
</dbReference>
<dbReference type="OrthoDB" id="9766019at2"/>
<sequence length="609" mass="65717">MGRTIGIDLGTTNSCVCVLDGDEHLVVPNAEGARTTPSVVAFSESGERMVGQLAKRQAQANAENTIYAVKRLIGKRFSDPDVQSAVPAVAYEIIEADNGDAWVRSNKKTFSPAEISSFILREMKQVAEDFLGEEVTDAVITVPAYFDDAQRQATQNAGKIAGLHVLRIVNEPTAAALAYGFGRSKEMGDQTVAVYDMGGGTFDISILQLAEGLFSVLSTAGDTFLGGEDFDNLLIDWLAASFEEQHGIDLRSDKIALQRLKEEAERAKCELSTKESTDISLPFIYSDADGPRHLEAVVTRETLESLVAPLIERSLGPCKQALADAHLATSNIDTVLLVGGMTRMPLIKQRVAEFFNIEPDASVNPDEVVAMGAAVQGSIARGEVTDVLLLDVTPLTLGVETAGGVFTPLIPRNSTVPCTRSEVFSTSVDKQGVVPIHVLQGERTMAADNKSLARFELVGIPPAPRGVPKIEVTFMIDENGLVTVRAKDLGSNHEQSINIVADGGLSEAQIAKMIEDAAKYEARDRDQQELTEKRNEAKGLFYSTERSFQEFGDALPVGDRENIANDLATIRELLDDANLDELAAILDSLETSAYRLAEAMYSSGTEDEA</sequence>
<dbReference type="Proteomes" id="UP000249799">
    <property type="component" value="Chromosome"/>
</dbReference>
<gene>
    <name evidence="7" type="primary">dnaK</name>
    <name evidence="9" type="ORF">DN745_12575</name>
</gene>
<dbReference type="Gene3D" id="3.30.420.40">
    <property type="match status" value="2"/>
</dbReference>
<evidence type="ECO:0000256" key="1">
    <source>
        <dbReference type="ARBA" id="ARBA00007381"/>
    </source>
</evidence>
<dbReference type="GO" id="GO:0005524">
    <property type="term" value="F:ATP binding"/>
    <property type="evidence" value="ECO:0007669"/>
    <property type="project" value="UniProtKB-UniRule"/>
</dbReference>
<dbReference type="Pfam" id="PF00012">
    <property type="entry name" value="HSP70"/>
    <property type="match status" value="1"/>
</dbReference>
<evidence type="ECO:0000256" key="4">
    <source>
        <dbReference type="ARBA" id="ARBA00022840"/>
    </source>
</evidence>
<dbReference type="InterPro" id="IPR029047">
    <property type="entry name" value="HSP70_peptide-bd_sf"/>
</dbReference>
<reference evidence="9 10" key="1">
    <citation type="submission" date="2018-06" db="EMBL/GenBank/DDBJ databases">
        <title>Lujinxingia sediminis gen. nov. sp. nov., a new facultative anaerobic member of the class Deltaproteobacteria, and proposal of Lujinxingaceae fam. nov.</title>
        <authorList>
            <person name="Guo L.-Y."/>
            <person name="Li C.-M."/>
            <person name="Wang S."/>
            <person name="Du Z.-J."/>
        </authorList>
    </citation>
    <scope>NUCLEOTIDE SEQUENCE [LARGE SCALE GENOMIC DNA]</scope>
    <source>
        <strain evidence="9 10">FA350</strain>
    </source>
</reference>
<evidence type="ECO:0000256" key="3">
    <source>
        <dbReference type="ARBA" id="ARBA00022741"/>
    </source>
</evidence>
<dbReference type="KEGG" id="bsed:DN745_12575"/>
<keyword evidence="6 7" id="KW-0143">Chaperone</keyword>
<evidence type="ECO:0000256" key="6">
    <source>
        <dbReference type="ARBA" id="ARBA00023186"/>
    </source>
</evidence>
<dbReference type="InterPro" id="IPR029048">
    <property type="entry name" value="HSP70_C_sf"/>
</dbReference>
<proteinExistence type="evidence at transcript level"/>
<dbReference type="PROSITE" id="PS01036">
    <property type="entry name" value="HSP70_3"/>
    <property type="match status" value="1"/>
</dbReference>
<dbReference type="SUPFAM" id="SSF100920">
    <property type="entry name" value="Heat shock protein 70kD (HSP70), peptide-binding domain"/>
    <property type="match status" value="1"/>
</dbReference>